<accession>A0ABN7X7H9</accession>
<gene>
    <name evidence="1" type="ORF">GMARGA_LOCUS39883</name>
</gene>
<evidence type="ECO:0000313" key="2">
    <source>
        <dbReference type="Proteomes" id="UP000789901"/>
    </source>
</evidence>
<comment type="caution">
    <text evidence="1">The sequence shown here is derived from an EMBL/GenBank/DDBJ whole genome shotgun (WGS) entry which is preliminary data.</text>
</comment>
<sequence>VEEALSNLEVGFTSPILKIEKTLSSLTVEQISYTTLDDVYNHELQPEQIAHLNARY</sequence>
<reference evidence="1 2" key="1">
    <citation type="submission" date="2021-06" db="EMBL/GenBank/DDBJ databases">
        <authorList>
            <person name="Kallberg Y."/>
            <person name="Tangrot J."/>
            <person name="Rosling A."/>
        </authorList>
    </citation>
    <scope>NUCLEOTIDE SEQUENCE [LARGE SCALE GENOMIC DNA]</scope>
    <source>
        <strain evidence="1 2">120-4 pot B 10/14</strain>
    </source>
</reference>
<dbReference type="EMBL" id="CAJVQB010097921">
    <property type="protein sequence ID" value="CAG8849788.1"/>
    <property type="molecule type" value="Genomic_DNA"/>
</dbReference>
<feature type="non-terminal residue" evidence="1">
    <location>
        <position position="1"/>
    </location>
</feature>
<name>A0ABN7X7H9_GIGMA</name>
<organism evidence="1 2">
    <name type="scientific">Gigaspora margarita</name>
    <dbReference type="NCBI Taxonomy" id="4874"/>
    <lineage>
        <taxon>Eukaryota</taxon>
        <taxon>Fungi</taxon>
        <taxon>Fungi incertae sedis</taxon>
        <taxon>Mucoromycota</taxon>
        <taxon>Glomeromycotina</taxon>
        <taxon>Glomeromycetes</taxon>
        <taxon>Diversisporales</taxon>
        <taxon>Gigasporaceae</taxon>
        <taxon>Gigaspora</taxon>
    </lineage>
</organism>
<dbReference type="Proteomes" id="UP000789901">
    <property type="component" value="Unassembled WGS sequence"/>
</dbReference>
<keyword evidence="2" id="KW-1185">Reference proteome</keyword>
<proteinExistence type="predicted"/>
<protein>
    <submittedName>
        <fullName evidence="1">1425_t:CDS:1</fullName>
    </submittedName>
</protein>
<evidence type="ECO:0000313" key="1">
    <source>
        <dbReference type="EMBL" id="CAG8849788.1"/>
    </source>
</evidence>